<keyword evidence="2" id="KW-1185">Reference proteome</keyword>
<accession>A0AAV8VF80</accession>
<comment type="caution">
    <text evidence="1">The sequence shown here is derived from an EMBL/GenBank/DDBJ whole genome shotgun (WGS) entry which is preliminary data.</text>
</comment>
<proteinExistence type="predicted"/>
<dbReference type="EMBL" id="JANEYG010000110">
    <property type="protein sequence ID" value="KAJ8912864.1"/>
    <property type="molecule type" value="Genomic_DNA"/>
</dbReference>
<sequence>MEWLTGTTIAFDHRKIHTGHANRIRSIHRKLMYGQVSLTTESWTHSFFKVGDMNFIPDFWPSPLGYFHRFGFTKSKAEMELTTNCPFQDSPEDGERMPAKTSDYEQIQHCGNSPINTDRETGYLNFIKYLIHLGVTPLFRVYATSVWFSCHLGGVRENCKIGVLCDPDGLRN</sequence>
<evidence type="ECO:0000313" key="2">
    <source>
        <dbReference type="Proteomes" id="UP001159042"/>
    </source>
</evidence>
<gene>
    <name evidence="1" type="ORF">NQ315_007996</name>
</gene>
<organism evidence="1 2">
    <name type="scientific">Exocentrus adspersus</name>
    <dbReference type="NCBI Taxonomy" id="1586481"/>
    <lineage>
        <taxon>Eukaryota</taxon>
        <taxon>Metazoa</taxon>
        <taxon>Ecdysozoa</taxon>
        <taxon>Arthropoda</taxon>
        <taxon>Hexapoda</taxon>
        <taxon>Insecta</taxon>
        <taxon>Pterygota</taxon>
        <taxon>Neoptera</taxon>
        <taxon>Endopterygota</taxon>
        <taxon>Coleoptera</taxon>
        <taxon>Polyphaga</taxon>
        <taxon>Cucujiformia</taxon>
        <taxon>Chrysomeloidea</taxon>
        <taxon>Cerambycidae</taxon>
        <taxon>Lamiinae</taxon>
        <taxon>Acanthocinini</taxon>
        <taxon>Exocentrus</taxon>
    </lineage>
</organism>
<reference evidence="1 2" key="1">
    <citation type="journal article" date="2023" name="Insect Mol. Biol.">
        <title>Genome sequencing provides insights into the evolution of gene families encoding plant cell wall-degrading enzymes in longhorned beetles.</title>
        <authorList>
            <person name="Shin N.R."/>
            <person name="Okamura Y."/>
            <person name="Kirsch R."/>
            <person name="Pauchet Y."/>
        </authorList>
    </citation>
    <scope>NUCLEOTIDE SEQUENCE [LARGE SCALE GENOMIC DNA]</scope>
    <source>
        <strain evidence="1">EAD_L_NR</strain>
    </source>
</reference>
<name>A0AAV8VF80_9CUCU</name>
<evidence type="ECO:0000313" key="1">
    <source>
        <dbReference type="EMBL" id="KAJ8912864.1"/>
    </source>
</evidence>
<dbReference type="Proteomes" id="UP001159042">
    <property type="component" value="Unassembled WGS sequence"/>
</dbReference>
<protein>
    <submittedName>
        <fullName evidence="1">Uncharacterized protein</fullName>
    </submittedName>
</protein>
<dbReference type="AlphaFoldDB" id="A0AAV8VF80"/>